<dbReference type="Gene3D" id="1.25.40.10">
    <property type="entry name" value="Tetratricopeptide repeat domain"/>
    <property type="match status" value="1"/>
</dbReference>
<comment type="similarity">
    <text evidence="1">Belongs to the CpoB family.</text>
</comment>
<evidence type="ECO:0000256" key="1">
    <source>
        <dbReference type="HAMAP-Rule" id="MF_02066"/>
    </source>
</evidence>
<dbReference type="Pfam" id="PF13174">
    <property type="entry name" value="TPR_6"/>
    <property type="match status" value="1"/>
</dbReference>
<dbReference type="InterPro" id="IPR034706">
    <property type="entry name" value="CpoB"/>
</dbReference>
<dbReference type="RefSeq" id="WP_275593992.1">
    <property type="nucleotide sequence ID" value="NZ_CP102381.1"/>
</dbReference>
<keyword evidence="1" id="KW-0574">Periplasm</keyword>
<dbReference type="NCBIfam" id="TIGR02795">
    <property type="entry name" value="tol_pal_ybgF"/>
    <property type="match status" value="1"/>
</dbReference>
<keyword evidence="1" id="KW-0131">Cell cycle</keyword>
<dbReference type="InterPro" id="IPR019734">
    <property type="entry name" value="TPR_rpt"/>
</dbReference>
<feature type="coiled-coil region" evidence="1">
    <location>
        <begin position="45"/>
        <end position="86"/>
    </location>
</feature>
<protein>
    <recommendedName>
        <fullName evidence="1">Cell division coordinator CpoB</fullName>
    </recommendedName>
</protein>
<keyword evidence="1" id="KW-0175">Coiled coil</keyword>
<dbReference type="EMBL" id="CP102381">
    <property type="protein sequence ID" value="WEJ61733.1"/>
    <property type="molecule type" value="Genomic_DNA"/>
</dbReference>
<keyword evidence="1" id="KW-0132">Cell division</keyword>
<keyword evidence="3" id="KW-1185">Reference proteome</keyword>
<dbReference type="InterPro" id="IPR011990">
    <property type="entry name" value="TPR-like_helical_dom_sf"/>
</dbReference>
<evidence type="ECO:0000313" key="3">
    <source>
        <dbReference type="Proteomes" id="UP001222275"/>
    </source>
</evidence>
<name>A0ABY8C6Y4_9GAMM</name>
<dbReference type="Gene3D" id="1.20.5.110">
    <property type="match status" value="1"/>
</dbReference>
<dbReference type="Proteomes" id="UP001222275">
    <property type="component" value="Chromosome"/>
</dbReference>
<gene>
    <name evidence="2" type="primary">ybgF</name>
    <name evidence="1" type="synonym">cpoB</name>
    <name evidence="2" type="ORF">NR989_06870</name>
</gene>
<comment type="function">
    <text evidence="1">Mediates coordination of peptidoglycan synthesis and outer membrane constriction during cell division.</text>
</comment>
<dbReference type="SUPFAM" id="SSF48452">
    <property type="entry name" value="TPR-like"/>
    <property type="match status" value="1"/>
</dbReference>
<sequence length="321" mass="35461" precursor="true">MRKTFLIAAVSALSLSIALPANAAQGSALEQRVKRLERMLENPVLLQLSRRLGEQQRDIQTLQDENDRLKRDLNKLRALMDKRYKESDERFSLLEGGKTNTGSTTKVPPVIAPVTASPSIETQANTAVKTEAISVVSDKVIVPVAKVEEDKAKQSAVSPKAEQVAAQESAEQMKQDQQAAKADVIEAKPGPIKTYPATDEEKEQYKAAFALMRASKYDASIKGFLNFLESHPKSDLASNAAYWSGEGYLIKEQNQAALDSFMLVIERYPDSSKVPDAKLRAGDTHERLGNLAEAKSLYKDLINTRPHSRAAKNAQKRLEKL</sequence>
<dbReference type="InterPro" id="IPR014162">
    <property type="entry name" value="CpoB_C"/>
</dbReference>
<keyword evidence="1" id="KW-0732">Signal</keyword>
<dbReference type="HAMAP" id="MF_02066">
    <property type="entry name" value="CpoB"/>
    <property type="match status" value="1"/>
</dbReference>
<feature type="chain" id="PRO_5044928730" description="Cell division coordinator CpoB" evidence="1">
    <location>
        <begin position="24"/>
        <end position="321"/>
    </location>
</feature>
<comment type="subcellular location">
    <subcellularLocation>
        <location evidence="1">Periplasm</location>
    </subcellularLocation>
</comment>
<accession>A0ABY8C6Y4</accession>
<evidence type="ECO:0000313" key="2">
    <source>
        <dbReference type="EMBL" id="WEJ61733.1"/>
    </source>
</evidence>
<organism evidence="2 3">
    <name type="scientific">Thiomicrorhabdus lithotrophica</name>
    <dbReference type="NCBI Taxonomy" id="2949997"/>
    <lineage>
        <taxon>Bacteria</taxon>
        <taxon>Pseudomonadati</taxon>
        <taxon>Pseudomonadota</taxon>
        <taxon>Gammaproteobacteria</taxon>
        <taxon>Thiotrichales</taxon>
        <taxon>Piscirickettsiaceae</taxon>
        <taxon>Thiomicrorhabdus</taxon>
    </lineage>
</organism>
<feature type="signal peptide" evidence="1">
    <location>
        <begin position="1"/>
        <end position="23"/>
    </location>
</feature>
<reference evidence="2 3" key="1">
    <citation type="submission" date="2022-06" db="EMBL/GenBank/DDBJ databases">
        <title>Thiomicrohabdus sp. nov, an obligately chemolithoautotrophic, sulfur-oxidizing bacterium isolated from beach of Guanyin Mountain. Amoy.</title>
        <authorList>
            <person name="Zhu H."/>
        </authorList>
    </citation>
    <scope>NUCLEOTIDE SEQUENCE [LARGE SCALE GENOMIC DNA]</scope>
    <source>
        <strain evidence="2 3">XGS-01</strain>
    </source>
</reference>
<proteinExistence type="inferred from homology"/>